<evidence type="ECO:0000313" key="1">
    <source>
        <dbReference type="EMBL" id="KIS22111.1"/>
    </source>
</evidence>
<gene>
    <name evidence="1" type="ORF">N495_16650</name>
</gene>
<proteinExistence type="predicted"/>
<dbReference type="HOGENOM" id="CLU_2536631_0_0_9"/>
<protein>
    <submittedName>
        <fullName evidence="1">Uncharacterized protein</fullName>
    </submittedName>
</protein>
<name>A0A0D1BTQ5_CLOBO</name>
<evidence type="ECO:0000313" key="2">
    <source>
        <dbReference type="Proteomes" id="UP000032250"/>
    </source>
</evidence>
<dbReference type="RefSeq" id="WP_003483400.1">
    <property type="nucleotide sequence ID" value="NZ_JXSU01000008.1"/>
</dbReference>
<dbReference type="AlphaFoldDB" id="A0A0D1BTQ5"/>
<dbReference type="OrthoDB" id="1927516at2"/>
<dbReference type="Proteomes" id="UP000032250">
    <property type="component" value="Unassembled WGS sequence"/>
</dbReference>
<dbReference type="PATRIC" id="fig|1379739.3.peg.3730"/>
<sequence>MKYKIGQEIEFTNSFVVELRKGGAVKVAPGDKAMIVRKIDDNTGEIVYTKGNAKGLSQNIQIEVDEALNEEELAKKILEGIYK</sequence>
<organism evidence="1 2">
    <name type="scientific">Clostridium botulinum B2 450</name>
    <dbReference type="NCBI Taxonomy" id="1379739"/>
    <lineage>
        <taxon>Bacteria</taxon>
        <taxon>Bacillati</taxon>
        <taxon>Bacillota</taxon>
        <taxon>Clostridia</taxon>
        <taxon>Eubacteriales</taxon>
        <taxon>Clostridiaceae</taxon>
        <taxon>Clostridium</taxon>
    </lineage>
</organism>
<reference evidence="1 2" key="1">
    <citation type="submission" date="2014-06" db="EMBL/GenBank/DDBJ databases">
        <title>Genome characterization of distinct group I Clostridium botulinum lineages.</title>
        <authorList>
            <person name="Giordani F."/>
            <person name="Anselmo A."/>
            <person name="Fillo S."/>
            <person name="Palozzi A.M."/>
            <person name="Fortunato A."/>
            <person name="Gentile B."/>
            <person name="Ciammaruconi A."/>
            <person name="Anniballi F."/>
            <person name="De Medici D."/>
            <person name="Lista F."/>
        </authorList>
    </citation>
    <scope>NUCLEOTIDE SEQUENCE [LARGE SCALE GENOMIC DNA]</scope>
    <source>
        <strain evidence="1 2">B2 450</strain>
    </source>
</reference>
<comment type="caution">
    <text evidence="1">The sequence shown here is derived from an EMBL/GenBank/DDBJ whole genome shotgun (WGS) entry which is preliminary data.</text>
</comment>
<accession>A0A0D1BTQ5</accession>
<dbReference type="EMBL" id="JXSU01000008">
    <property type="protein sequence ID" value="KIS22111.1"/>
    <property type="molecule type" value="Genomic_DNA"/>
</dbReference>